<reference evidence="1 2" key="1">
    <citation type="submission" date="2015-09" db="EMBL/GenBank/DDBJ databases">
        <authorList>
            <consortium name="Pathogen Informatics"/>
        </authorList>
    </citation>
    <scope>NUCLEOTIDE SEQUENCE [LARGE SCALE GENOMIC DNA]</scope>
    <source>
        <strain evidence="1 2">2789STDY5834876</strain>
    </source>
</reference>
<proteinExistence type="predicted"/>
<gene>
    <name evidence="1" type="ORF">ERS852491_02193</name>
</gene>
<dbReference type="EMBL" id="CYZU01000018">
    <property type="protein sequence ID" value="CUO43330.1"/>
    <property type="molecule type" value="Genomic_DNA"/>
</dbReference>
<name>A0A174F4T2_9FIRM</name>
<evidence type="ECO:0008006" key="3">
    <source>
        <dbReference type="Google" id="ProtNLM"/>
    </source>
</evidence>
<accession>A0A174F4T2</accession>
<evidence type="ECO:0000313" key="2">
    <source>
        <dbReference type="Proteomes" id="UP000095544"/>
    </source>
</evidence>
<dbReference type="AlphaFoldDB" id="A0A174F4T2"/>
<protein>
    <recommendedName>
        <fullName evidence="3">BclA C-terminal domain-containing protein</fullName>
    </recommendedName>
</protein>
<sequence>MRPNCCPPPIPPCPPEPPGESINFYAQYGVQSSPPSGSNLPLIPIFQEGTQIHLNGNTEIILPPGYLYLINYLLLATTEPDNYMQIVPRINGTLQLLYSFLAPAGSGSRNTSAAGSFTTNAAAAEEARLSFSLTYPPEVRNIDISGAISITPLIKISTQST</sequence>
<dbReference type="RefSeq" id="WP_050640949.1">
    <property type="nucleotide sequence ID" value="NZ_CABKUE010000009.1"/>
</dbReference>
<evidence type="ECO:0000313" key="1">
    <source>
        <dbReference type="EMBL" id="CUO43330.1"/>
    </source>
</evidence>
<organism evidence="1 2">
    <name type="scientific">Faecalicatena contorta</name>
    <dbReference type="NCBI Taxonomy" id="39482"/>
    <lineage>
        <taxon>Bacteria</taxon>
        <taxon>Bacillati</taxon>
        <taxon>Bacillota</taxon>
        <taxon>Clostridia</taxon>
        <taxon>Lachnospirales</taxon>
        <taxon>Lachnospiraceae</taxon>
        <taxon>Faecalicatena</taxon>
    </lineage>
</organism>
<dbReference type="Proteomes" id="UP000095544">
    <property type="component" value="Unassembled WGS sequence"/>
</dbReference>